<dbReference type="InterPro" id="IPR003961">
    <property type="entry name" value="FN3_dom"/>
</dbReference>
<keyword evidence="2 4" id="KW-0732">Signal</keyword>
<evidence type="ECO:0000256" key="2">
    <source>
        <dbReference type="ARBA" id="ARBA00022729"/>
    </source>
</evidence>
<feature type="signal peptide" evidence="4">
    <location>
        <begin position="1"/>
        <end position="21"/>
    </location>
</feature>
<accession>A0AAE4Z9W2</accession>
<evidence type="ECO:0000256" key="1">
    <source>
        <dbReference type="ARBA" id="ARBA00010646"/>
    </source>
</evidence>
<feature type="region of interest" description="Disordered" evidence="3">
    <location>
        <begin position="251"/>
        <end position="272"/>
    </location>
</feature>
<evidence type="ECO:0000256" key="3">
    <source>
        <dbReference type="SAM" id="MobiDB-lite"/>
    </source>
</evidence>
<dbReference type="GO" id="GO:0007165">
    <property type="term" value="P:signal transduction"/>
    <property type="evidence" value="ECO:0007669"/>
    <property type="project" value="TreeGrafter"/>
</dbReference>
<dbReference type="PROSITE" id="PS51257">
    <property type="entry name" value="PROKAR_LIPOPROTEIN"/>
    <property type="match status" value="1"/>
</dbReference>
<sequence length="453" mass="49611">MHTRPSHLRRFLALFAVLMTAAGCESVTEPERTEGRGDDFLSSDAYPGLDPSFAVDVSFWSGELSGPEVACWRDAGVDHVIVGTQNTQIAAQQLSEAVAAGMTVDAYVMLYWQYDMSAQVRSALSAISSFPVRRLWLDAEQPADGRSASTLVSKIQQAVDACGSFSCGIYTRKVWWRDNVANSSAFSHLPIWYAYYDGQADFSDWYEPQAWYEGPFGGWSDPTGKQYDSDWTAPDLCGVNVDYNVMFVEAAGDDDDGDDGPPPAPTGLSPSGGATITTASVTLSADAVAGATGYQFAIQYESGGVWRTYYTYTSDDNTQTFWPVYDDTKYRWRIRAGNAHGWSAWSGWARFDFGNVGGPPPAPTGLSPTGGVTITTGSVTMSCNAVTGATSYEFAIEYLSGGVWRTYYTYSSDSNAKTFWPVHADTTYRWRVRARNGHGWGAWSGWAEFYFAP</sequence>
<feature type="domain" description="Fibronectin type-III" evidence="5">
    <location>
        <begin position="362"/>
        <end position="453"/>
    </location>
</feature>
<reference evidence="6 7" key="1">
    <citation type="submission" date="2020-01" db="EMBL/GenBank/DDBJ databases">
        <title>Genomes assembled from Gulf of Kutch pelagic sediment metagenomes.</title>
        <authorList>
            <person name="Chandrashekar M."/>
            <person name="Mahajan M.S."/>
            <person name="Dave K.J."/>
            <person name="Vatsa P."/>
            <person name="Nathani N.M."/>
        </authorList>
    </citation>
    <scope>NUCLEOTIDE SEQUENCE [LARGE SCALE GENOMIC DNA]</scope>
    <source>
        <strain evidence="6">KS3-K002</strain>
    </source>
</reference>
<organism evidence="6 7">
    <name type="scientific">Candidatus Kutchimonas denitrificans</name>
    <dbReference type="NCBI Taxonomy" id="3056748"/>
    <lineage>
        <taxon>Bacteria</taxon>
        <taxon>Pseudomonadati</taxon>
        <taxon>Gemmatimonadota</taxon>
        <taxon>Gemmatimonadia</taxon>
        <taxon>Candidatus Palauibacterales</taxon>
        <taxon>Candidatus Palauibacteraceae</taxon>
        <taxon>Candidatus Kutchimonas</taxon>
    </lineage>
</organism>
<evidence type="ECO:0000313" key="6">
    <source>
        <dbReference type="EMBL" id="NIR75964.1"/>
    </source>
</evidence>
<dbReference type="PANTHER" id="PTHR23208:SF36">
    <property type="entry name" value="LYSOZYME-RELATED"/>
    <property type="match status" value="1"/>
</dbReference>
<dbReference type="Pfam" id="PF01183">
    <property type="entry name" value="Glyco_hydro_25"/>
    <property type="match status" value="1"/>
</dbReference>
<dbReference type="Gene3D" id="3.20.20.80">
    <property type="entry name" value="Glycosidases"/>
    <property type="match status" value="1"/>
</dbReference>
<dbReference type="AlphaFoldDB" id="A0AAE4Z9W2"/>
<dbReference type="CDD" id="cd00063">
    <property type="entry name" value="FN3"/>
    <property type="match status" value="1"/>
</dbReference>
<dbReference type="PROSITE" id="PS51904">
    <property type="entry name" value="GLYCOSYL_HYDROL_F25_2"/>
    <property type="match status" value="1"/>
</dbReference>
<name>A0AAE4Z9W2_9BACT</name>
<dbReference type="PROSITE" id="PS50853">
    <property type="entry name" value="FN3"/>
    <property type="match status" value="2"/>
</dbReference>
<evidence type="ECO:0000259" key="5">
    <source>
        <dbReference type="PROSITE" id="PS50853"/>
    </source>
</evidence>
<evidence type="ECO:0000313" key="7">
    <source>
        <dbReference type="Proteomes" id="UP000702544"/>
    </source>
</evidence>
<dbReference type="GO" id="GO:0003796">
    <property type="term" value="F:lysozyme activity"/>
    <property type="evidence" value="ECO:0007669"/>
    <property type="project" value="InterPro"/>
</dbReference>
<dbReference type="GO" id="GO:0016998">
    <property type="term" value="P:cell wall macromolecule catabolic process"/>
    <property type="evidence" value="ECO:0007669"/>
    <property type="project" value="InterPro"/>
</dbReference>
<dbReference type="Proteomes" id="UP000702544">
    <property type="component" value="Unassembled WGS sequence"/>
</dbReference>
<dbReference type="Gene3D" id="2.60.40.10">
    <property type="entry name" value="Immunoglobulins"/>
    <property type="match status" value="2"/>
</dbReference>
<dbReference type="InterPro" id="IPR036116">
    <property type="entry name" value="FN3_sf"/>
</dbReference>
<protein>
    <recommendedName>
        <fullName evidence="5">Fibronectin type-III domain-containing protein</fullName>
    </recommendedName>
</protein>
<dbReference type="GO" id="GO:0009253">
    <property type="term" value="P:peptidoglycan catabolic process"/>
    <property type="evidence" value="ECO:0007669"/>
    <property type="project" value="InterPro"/>
</dbReference>
<feature type="domain" description="Fibronectin type-III" evidence="5">
    <location>
        <begin position="261"/>
        <end position="356"/>
    </location>
</feature>
<dbReference type="SUPFAM" id="SSF51445">
    <property type="entry name" value="(Trans)glycosidases"/>
    <property type="match status" value="1"/>
</dbReference>
<evidence type="ECO:0000256" key="4">
    <source>
        <dbReference type="SAM" id="SignalP"/>
    </source>
</evidence>
<dbReference type="EMBL" id="JAACAK010000108">
    <property type="protein sequence ID" value="NIR75964.1"/>
    <property type="molecule type" value="Genomic_DNA"/>
</dbReference>
<dbReference type="InterPro" id="IPR017853">
    <property type="entry name" value="GH"/>
</dbReference>
<feature type="chain" id="PRO_5041935362" description="Fibronectin type-III domain-containing protein" evidence="4">
    <location>
        <begin position="22"/>
        <end position="453"/>
    </location>
</feature>
<dbReference type="InterPro" id="IPR013783">
    <property type="entry name" value="Ig-like_fold"/>
</dbReference>
<dbReference type="InterPro" id="IPR002053">
    <property type="entry name" value="Glyco_hydro_25"/>
</dbReference>
<comment type="similarity">
    <text evidence="1">Belongs to the glycosyl hydrolase 25 family.</text>
</comment>
<dbReference type="SUPFAM" id="SSF49265">
    <property type="entry name" value="Fibronectin type III"/>
    <property type="match status" value="1"/>
</dbReference>
<gene>
    <name evidence="6" type="ORF">GWO12_12780</name>
</gene>
<dbReference type="SMART" id="SM00060">
    <property type="entry name" value="FN3"/>
    <property type="match status" value="2"/>
</dbReference>
<comment type="caution">
    <text evidence="6">The sequence shown here is derived from an EMBL/GenBank/DDBJ whole genome shotgun (WGS) entry which is preliminary data.</text>
</comment>
<proteinExistence type="inferred from homology"/>
<dbReference type="InterPro" id="IPR051595">
    <property type="entry name" value="GH25_Enzymes"/>
</dbReference>
<dbReference type="PANTHER" id="PTHR23208">
    <property type="entry name" value="LYSOZYME PROTEIN"/>
    <property type="match status" value="1"/>
</dbReference>